<dbReference type="InterPro" id="IPR001387">
    <property type="entry name" value="Cro/C1-type_HTH"/>
</dbReference>
<dbReference type="GO" id="GO:0003677">
    <property type="term" value="F:DNA binding"/>
    <property type="evidence" value="ECO:0007669"/>
    <property type="project" value="InterPro"/>
</dbReference>
<dbReference type="CDD" id="cd00093">
    <property type="entry name" value="HTH_XRE"/>
    <property type="match status" value="1"/>
</dbReference>
<dbReference type="AlphaFoldDB" id="A0A8I1H7A1"/>
<dbReference type="EMBL" id="JAEFCT010000013">
    <property type="protein sequence ID" value="MBK1445774.1"/>
    <property type="molecule type" value="Genomic_DNA"/>
</dbReference>
<dbReference type="Proteomes" id="UP000660083">
    <property type="component" value="Unassembled WGS sequence"/>
</dbReference>
<reference evidence="1" key="1">
    <citation type="submission" date="2020-12" db="EMBL/GenBank/DDBJ databases">
        <authorList>
            <person name="Chopjitt P."/>
        </authorList>
    </citation>
    <scope>NUCLEOTIDE SEQUENCE</scope>
    <source>
        <strain evidence="1">AP1</strain>
    </source>
</reference>
<dbReference type="RefSeq" id="WP_161511735.1">
    <property type="nucleotide sequence ID" value="NZ_CP027658.1"/>
</dbReference>
<dbReference type="PROSITE" id="PS50943">
    <property type="entry name" value="HTH_CROC1"/>
    <property type="match status" value="1"/>
</dbReference>
<dbReference type="InterPro" id="IPR010982">
    <property type="entry name" value="Lambda_DNA-bd_dom_sf"/>
</dbReference>
<sequence>MNKKDDFINVSVAVDENEEPAYQLTDELTDEIIRAIDNNFNKSCAEKIEALHTKIIITSAEEIFGYMLYLFRKNLGLNQTEMGQVIGGLFFKYTRSGYSKLERGDSRISIQIIFHLSSLISVHHFHLFAIYDEIIKMIAFNKKFNVHFKEPIGLYGFGTLGITTEKLMKKSVKKELGHHQHLKFDDVLGQHNLRQINKIIESLIPDIVRESIQIRAKALVETSK</sequence>
<dbReference type="SUPFAM" id="SSF47413">
    <property type="entry name" value="lambda repressor-like DNA-binding domains"/>
    <property type="match status" value="1"/>
</dbReference>
<gene>
    <name evidence="1" type="ORF">JDA50_15240</name>
</gene>
<evidence type="ECO:0000313" key="1">
    <source>
        <dbReference type="EMBL" id="MBK1445774.1"/>
    </source>
</evidence>
<dbReference type="Gene3D" id="1.10.260.40">
    <property type="entry name" value="lambda repressor-like DNA-binding domains"/>
    <property type="match status" value="1"/>
</dbReference>
<protein>
    <submittedName>
        <fullName evidence="1">Helix-turn-helix transcriptional regulator</fullName>
    </submittedName>
</protein>
<evidence type="ECO:0000313" key="2">
    <source>
        <dbReference type="Proteomes" id="UP000660083"/>
    </source>
</evidence>
<accession>A0A8I1H7A1</accession>
<comment type="caution">
    <text evidence="1">The sequence shown here is derived from an EMBL/GenBank/DDBJ whole genome shotgun (WGS) entry which is preliminary data.</text>
</comment>
<dbReference type="Pfam" id="PF01381">
    <property type="entry name" value="HTH_3"/>
    <property type="match status" value="1"/>
</dbReference>
<name>A0A8I1H7A1_ACIPI</name>
<organism evidence="1 2">
    <name type="scientific">Acinetobacter pittii</name>
    <name type="common">Acinetobacter genomosp. 3</name>
    <dbReference type="NCBI Taxonomy" id="48296"/>
    <lineage>
        <taxon>Bacteria</taxon>
        <taxon>Pseudomonadati</taxon>
        <taxon>Pseudomonadota</taxon>
        <taxon>Gammaproteobacteria</taxon>
        <taxon>Moraxellales</taxon>
        <taxon>Moraxellaceae</taxon>
        <taxon>Acinetobacter</taxon>
        <taxon>Acinetobacter calcoaceticus/baumannii complex</taxon>
    </lineage>
</organism>
<proteinExistence type="predicted"/>